<dbReference type="RefSeq" id="WP_245831304.1">
    <property type="nucleotide sequence ID" value="NZ_BAABKE010000008.1"/>
</dbReference>
<gene>
    <name evidence="4" type="ORF">GCM10023338_20860</name>
</gene>
<dbReference type="Proteomes" id="UP001500631">
    <property type="component" value="Unassembled WGS sequence"/>
</dbReference>
<protein>
    <recommendedName>
        <fullName evidence="2">Protein-L-isoaspartate O-methyltransferase</fullName>
    </recommendedName>
    <alternativeName>
        <fullName evidence="3">Protein L-isoaspartyl methyltransferase</fullName>
    </alternativeName>
</protein>
<proteinExistence type="inferred from homology"/>
<dbReference type="SUPFAM" id="SSF53335">
    <property type="entry name" value="S-adenosyl-L-methionine-dependent methyltransferases"/>
    <property type="match status" value="1"/>
</dbReference>
<evidence type="ECO:0000256" key="1">
    <source>
        <dbReference type="ARBA" id="ARBA00005369"/>
    </source>
</evidence>
<evidence type="ECO:0000256" key="3">
    <source>
        <dbReference type="ARBA" id="ARBA00030757"/>
    </source>
</evidence>
<keyword evidence="5" id="KW-1185">Reference proteome</keyword>
<dbReference type="Gene3D" id="3.40.50.150">
    <property type="entry name" value="Vaccinia Virus protein VP39"/>
    <property type="match status" value="1"/>
</dbReference>
<dbReference type="EMBL" id="BAABKE010000008">
    <property type="protein sequence ID" value="GAA5102976.1"/>
    <property type="molecule type" value="Genomic_DNA"/>
</dbReference>
<comment type="similarity">
    <text evidence="1">Belongs to the methyltransferase superfamily. L-isoaspartyl/D-aspartyl protein methyltransferase family.</text>
</comment>
<evidence type="ECO:0000313" key="5">
    <source>
        <dbReference type="Proteomes" id="UP001500631"/>
    </source>
</evidence>
<evidence type="ECO:0000313" key="4">
    <source>
        <dbReference type="EMBL" id="GAA5102976.1"/>
    </source>
</evidence>
<evidence type="ECO:0000256" key="2">
    <source>
        <dbReference type="ARBA" id="ARBA00013346"/>
    </source>
</evidence>
<dbReference type="InterPro" id="IPR029063">
    <property type="entry name" value="SAM-dependent_MTases_sf"/>
</dbReference>
<accession>A0ABP9N2E7</accession>
<reference evidence="5" key="1">
    <citation type="journal article" date="2019" name="Int. J. Syst. Evol. Microbiol.">
        <title>The Global Catalogue of Microorganisms (GCM) 10K type strain sequencing project: providing services to taxonomists for standard genome sequencing and annotation.</title>
        <authorList>
            <consortium name="The Broad Institute Genomics Platform"/>
            <consortium name="The Broad Institute Genome Sequencing Center for Infectious Disease"/>
            <person name="Wu L."/>
            <person name="Ma J."/>
        </authorList>
    </citation>
    <scope>NUCLEOTIDE SEQUENCE [LARGE SCALE GENOMIC DNA]</scope>
    <source>
        <strain evidence="5">JCM 18424</strain>
    </source>
</reference>
<name>A0ABP9N2E7_9GAMM</name>
<dbReference type="PANTHER" id="PTHR11579">
    <property type="entry name" value="PROTEIN-L-ISOASPARTATE O-METHYLTRANSFERASE"/>
    <property type="match status" value="1"/>
</dbReference>
<dbReference type="Pfam" id="PF01135">
    <property type="entry name" value="PCMT"/>
    <property type="match status" value="1"/>
</dbReference>
<dbReference type="PANTHER" id="PTHR11579:SF18">
    <property type="entry name" value="PROTEIN-L-ISOASPARTATE O-METHYLTRANSFERASE"/>
    <property type="match status" value="1"/>
</dbReference>
<sequence length="221" mass="24890">MTMNNKDHMRFNMIEQQIRPWNVLNQKVLNAFDVINRDDFVSEEHKTLAFSELRLPLSGKDLMLTPAMEGRILQEIEIEPTDNVLVVGSGSGFLAALAAHLGEKVTAIDINPAYTVMAQKNIDQLNISNVTFVTADVKDFAVEKNSYDAIIMTGSVLEVPQKLLDALTVGGRLFSFIGQQDQTVTSGTLFKNELNEIRELSRFEIELERLHGFEDKPQFVF</sequence>
<dbReference type="CDD" id="cd02440">
    <property type="entry name" value="AdoMet_MTases"/>
    <property type="match status" value="1"/>
</dbReference>
<comment type="caution">
    <text evidence="4">The sequence shown here is derived from an EMBL/GenBank/DDBJ whole genome shotgun (WGS) entry which is preliminary data.</text>
</comment>
<organism evidence="4 5">
    <name type="scientific">Wohlfahrtiimonas larvae</name>
    <dbReference type="NCBI Taxonomy" id="1157986"/>
    <lineage>
        <taxon>Bacteria</taxon>
        <taxon>Pseudomonadati</taxon>
        <taxon>Pseudomonadota</taxon>
        <taxon>Gammaproteobacteria</taxon>
        <taxon>Cardiobacteriales</taxon>
        <taxon>Ignatzschineriaceae</taxon>
        <taxon>Wohlfahrtiimonas</taxon>
    </lineage>
</organism>
<dbReference type="InterPro" id="IPR000682">
    <property type="entry name" value="PCMT"/>
</dbReference>